<comment type="caution">
    <text evidence="1">The sequence shown here is derived from an EMBL/GenBank/DDBJ whole genome shotgun (WGS) entry which is preliminary data.</text>
</comment>
<gene>
    <name evidence="1" type="ORF">HPB49_010244</name>
</gene>
<protein>
    <submittedName>
        <fullName evidence="1">Uncharacterized protein</fullName>
    </submittedName>
</protein>
<keyword evidence="2" id="KW-1185">Reference proteome</keyword>
<evidence type="ECO:0000313" key="1">
    <source>
        <dbReference type="EMBL" id="KAH7965732.1"/>
    </source>
</evidence>
<organism evidence="1 2">
    <name type="scientific">Dermacentor silvarum</name>
    <name type="common">Tick</name>
    <dbReference type="NCBI Taxonomy" id="543639"/>
    <lineage>
        <taxon>Eukaryota</taxon>
        <taxon>Metazoa</taxon>
        <taxon>Ecdysozoa</taxon>
        <taxon>Arthropoda</taxon>
        <taxon>Chelicerata</taxon>
        <taxon>Arachnida</taxon>
        <taxon>Acari</taxon>
        <taxon>Parasitiformes</taxon>
        <taxon>Ixodida</taxon>
        <taxon>Ixodoidea</taxon>
        <taxon>Ixodidae</taxon>
        <taxon>Rhipicephalinae</taxon>
        <taxon>Dermacentor</taxon>
    </lineage>
</organism>
<dbReference type="EMBL" id="CM023471">
    <property type="protein sequence ID" value="KAH7965732.1"/>
    <property type="molecule type" value="Genomic_DNA"/>
</dbReference>
<name>A0ACB8DC39_DERSI</name>
<reference evidence="1" key="1">
    <citation type="submission" date="2020-05" db="EMBL/GenBank/DDBJ databases">
        <title>Large-scale comparative analyses of tick genomes elucidate their genetic diversity and vector capacities.</title>
        <authorList>
            <person name="Jia N."/>
            <person name="Wang J."/>
            <person name="Shi W."/>
            <person name="Du L."/>
            <person name="Sun Y."/>
            <person name="Zhan W."/>
            <person name="Jiang J."/>
            <person name="Wang Q."/>
            <person name="Zhang B."/>
            <person name="Ji P."/>
            <person name="Sakyi L.B."/>
            <person name="Cui X."/>
            <person name="Yuan T."/>
            <person name="Jiang B."/>
            <person name="Yang W."/>
            <person name="Lam T.T.-Y."/>
            <person name="Chang Q."/>
            <person name="Ding S."/>
            <person name="Wang X."/>
            <person name="Zhu J."/>
            <person name="Ruan X."/>
            <person name="Zhao L."/>
            <person name="Wei J."/>
            <person name="Que T."/>
            <person name="Du C."/>
            <person name="Cheng J."/>
            <person name="Dai P."/>
            <person name="Han X."/>
            <person name="Huang E."/>
            <person name="Gao Y."/>
            <person name="Liu J."/>
            <person name="Shao H."/>
            <person name="Ye R."/>
            <person name="Li L."/>
            <person name="Wei W."/>
            <person name="Wang X."/>
            <person name="Wang C."/>
            <person name="Yang T."/>
            <person name="Huo Q."/>
            <person name="Li W."/>
            <person name="Guo W."/>
            <person name="Chen H."/>
            <person name="Zhou L."/>
            <person name="Ni X."/>
            <person name="Tian J."/>
            <person name="Zhou Y."/>
            <person name="Sheng Y."/>
            <person name="Liu T."/>
            <person name="Pan Y."/>
            <person name="Xia L."/>
            <person name="Li J."/>
            <person name="Zhao F."/>
            <person name="Cao W."/>
        </authorList>
    </citation>
    <scope>NUCLEOTIDE SEQUENCE</scope>
    <source>
        <strain evidence="1">Dsil-2018</strain>
    </source>
</reference>
<sequence length="78" mass="8922">MRTRSPWTITTKGGLQLVRRKGIIAVDNVLWHTRVFDPTVNDPETEAIRRLNRKLATDERVEISFVTVGDGVTFTLKK</sequence>
<evidence type="ECO:0000313" key="2">
    <source>
        <dbReference type="Proteomes" id="UP000821865"/>
    </source>
</evidence>
<proteinExistence type="predicted"/>
<accession>A0ACB8DC39</accession>
<dbReference type="Proteomes" id="UP000821865">
    <property type="component" value="Chromosome 2"/>
</dbReference>